<gene>
    <name evidence="1" type="ORF">F444_22344</name>
</gene>
<proteinExistence type="predicted"/>
<dbReference type="EMBL" id="ANJA01004167">
    <property type="protein sequence ID" value="ETO59285.1"/>
    <property type="molecule type" value="Genomic_DNA"/>
</dbReference>
<protein>
    <submittedName>
        <fullName evidence="1">Uncharacterized protein</fullName>
    </submittedName>
</protein>
<reference evidence="1 2" key="1">
    <citation type="submission" date="2013-11" db="EMBL/GenBank/DDBJ databases">
        <title>The Genome Sequence of Phytophthora parasitica P1976.</title>
        <authorList>
            <consortium name="The Broad Institute Genomics Platform"/>
            <person name="Russ C."/>
            <person name="Tyler B."/>
            <person name="Panabieres F."/>
            <person name="Shan W."/>
            <person name="Tripathy S."/>
            <person name="Grunwald N."/>
            <person name="Machado M."/>
            <person name="Johnson C.S."/>
            <person name="Walker B."/>
            <person name="Young S."/>
            <person name="Zeng Q."/>
            <person name="Gargeya S."/>
            <person name="Fitzgerald M."/>
            <person name="Haas B."/>
            <person name="Abouelleil A."/>
            <person name="Allen A.W."/>
            <person name="Alvarado L."/>
            <person name="Arachchi H.M."/>
            <person name="Berlin A.M."/>
            <person name="Chapman S.B."/>
            <person name="Gainer-Dewar J."/>
            <person name="Goldberg J."/>
            <person name="Griggs A."/>
            <person name="Gujja S."/>
            <person name="Hansen M."/>
            <person name="Howarth C."/>
            <person name="Imamovic A."/>
            <person name="Ireland A."/>
            <person name="Larimer J."/>
            <person name="McCowan C."/>
            <person name="Murphy C."/>
            <person name="Pearson M."/>
            <person name="Poon T.W."/>
            <person name="Priest M."/>
            <person name="Roberts A."/>
            <person name="Saif S."/>
            <person name="Shea T."/>
            <person name="Sisk P."/>
            <person name="Sykes S."/>
            <person name="Wortman J."/>
            <person name="Nusbaum C."/>
            <person name="Birren B."/>
        </authorList>
    </citation>
    <scope>NUCLEOTIDE SEQUENCE [LARGE SCALE GENOMIC DNA]</scope>
    <source>
        <strain evidence="1 2">P1976</strain>
    </source>
</reference>
<organism evidence="1 2">
    <name type="scientific">Phytophthora nicotianae P1976</name>
    <dbReference type="NCBI Taxonomy" id="1317066"/>
    <lineage>
        <taxon>Eukaryota</taxon>
        <taxon>Sar</taxon>
        <taxon>Stramenopiles</taxon>
        <taxon>Oomycota</taxon>
        <taxon>Peronosporomycetes</taxon>
        <taxon>Peronosporales</taxon>
        <taxon>Peronosporaceae</taxon>
        <taxon>Phytophthora</taxon>
    </lineage>
</organism>
<sequence length="131" mass="14513">MSKCSAAIRASTTKPTCTGSTTTCTTRPTVNGKSVRGTAVRTECIEADRMICAEPVATEPVTNLPSCHLPWFLCSRFMFISQLRKFTVTPHISFIRTQTIRKMLSTDTSTVSRFDHAEPDINTHRVLDSNS</sequence>
<dbReference type="AlphaFoldDB" id="A0A080YY24"/>
<dbReference type="Proteomes" id="UP000028582">
    <property type="component" value="Unassembled WGS sequence"/>
</dbReference>
<accession>A0A080YY24</accession>
<comment type="caution">
    <text evidence="1">The sequence shown here is derived from an EMBL/GenBank/DDBJ whole genome shotgun (WGS) entry which is preliminary data.</text>
</comment>
<evidence type="ECO:0000313" key="2">
    <source>
        <dbReference type="Proteomes" id="UP000028582"/>
    </source>
</evidence>
<evidence type="ECO:0000313" key="1">
    <source>
        <dbReference type="EMBL" id="ETO59285.1"/>
    </source>
</evidence>
<name>A0A080YY24_PHYNI</name>